<keyword evidence="3" id="KW-1185">Reference proteome</keyword>
<dbReference type="EMBL" id="CM000837">
    <property type="protein sequence ID" value="KRH62583.1"/>
    <property type="molecule type" value="Genomic_DNA"/>
</dbReference>
<accession>A0A0R0K7C7</accession>
<gene>
    <name evidence="1" type="ORF">GLYMA_04G117500</name>
</gene>
<dbReference type="Gramene" id="KRH62583">
    <property type="protein sequence ID" value="KRH62583"/>
    <property type="gene ID" value="GLYMA_04G117500"/>
</dbReference>
<dbReference type="EnsemblPlants" id="KRH62583">
    <property type="protein sequence ID" value="KRH62583"/>
    <property type="gene ID" value="GLYMA_04G117500"/>
</dbReference>
<dbReference type="AlphaFoldDB" id="A0A0R0K7C7"/>
<reference evidence="1" key="3">
    <citation type="submission" date="2018-07" db="EMBL/GenBank/DDBJ databases">
        <title>WGS assembly of Glycine max.</title>
        <authorList>
            <person name="Schmutz J."/>
            <person name="Cannon S."/>
            <person name="Schlueter J."/>
            <person name="Ma J."/>
            <person name="Mitros T."/>
            <person name="Nelson W."/>
            <person name="Hyten D."/>
            <person name="Song Q."/>
            <person name="Thelen J."/>
            <person name="Cheng J."/>
            <person name="Xu D."/>
            <person name="Hellsten U."/>
            <person name="May G."/>
            <person name="Yu Y."/>
            <person name="Sakurai T."/>
            <person name="Umezawa T."/>
            <person name="Bhattacharyya M."/>
            <person name="Sandhu D."/>
            <person name="Valliyodan B."/>
            <person name="Lindquist E."/>
            <person name="Peto M."/>
            <person name="Grant D."/>
            <person name="Shu S."/>
            <person name="Goodstein D."/>
            <person name="Barry K."/>
            <person name="Futrell-Griggs M."/>
            <person name="Abernathy B."/>
            <person name="Du J."/>
            <person name="Tian Z."/>
            <person name="Zhu L."/>
            <person name="Gill N."/>
            <person name="Joshi T."/>
            <person name="Libault M."/>
            <person name="Sethuraman A."/>
            <person name="Zhang X."/>
            <person name="Shinozaki K."/>
            <person name="Nguyen H."/>
            <person name="Wing R."/>
            <person name="Cregan P."/>
            <person name="Specht J."/>
            <person name="Grimwood J."/>
            <person name="Rokhsar D."/>
            <person name="Stacey G."/>
            <person name="Shoemaker R."/>
            <person name="Jackson S."/>
        </authorList>
    </citation>
    <scope>NUCLEOTIDE SEQUENCE</scope>
    <source>
        <tissue evidence="1">Callus</tissue>
    </source>
</reference>
<evidence type="ECO:0000313" key="1">
    <source>
        <dbReference type="EMBL" id="KRH62583.1"/>
    </source>
</evidence>
<proteinExistence type="predicted"/>
<dbReference type="Proteomes" id="UP000008827">
    <property type="component" value="Chromosome 4"/>
</dbReference>
<sequence>MNPHSFGNPCISDRFFFFFFFLRSPKVISHLVDKTMILKPGMDWPVQPGTSHVSSPALPKDRCILKPAQNR</sequence>
<organism evidence="1">
    <name type="scientific">Glycine max</name>
    <name type="common">Soybean</name>
    <name type="synonym">Glycine hispida</name>
    <dbReference type="NCBI Taxonomy" id="3847"/>
    <lineage>
        <taxon>Eukaryota</taxon>
        <taxon>Viridiplantae</taxon>
        <taxon>Streptophyta</taxon>
        <taxon>Embryophyta</taxon>
        <taxon>Tracheophyta</taxon>
        <taxon>Spermatophyta</taxon>
        <taxon>Magnoliopsida</taxon>
        <taxon>eudicotyledons</taxon>
        <taxon>Gunneridae</taxon>
        <taxon>Pentapetalae</taxon>
        <taxon>rosids</taxon>
        <taxon>fabids</taxon>
        <taxon>Fabales</taxon>
        <taxon>Fabaceae</taxon>
        <taxon>Papilionoideae</taxon>
        <taxon>50 kb inversion clade</taxon>
        <taxon>NPAAA clade</taxon>
        <taxon>indigoferoid/millettioid clade</taxon>
        <taxon>Phaseoleae</taxon>
        <taxon>Glycine</taxon>
        <taxon>Glycine subgen. Soja</taxon>
    </lineage>
</organism>
<evidence type="ECO:0000313" key="2">
    <source>
        <dbReference type="EnsemblPlants" id="KRH62583"/>
    </source>
</evidence>
<protein>
    <submittedName>
        <fullName evidence="1 2">Uncharacterized protein</fullName>
    </submittedName>
</protein>
<evidence type="ECO:0000313" key="3">
    <source>
        <dbReference type="Proteomes" id="UP000008827"/>
    </source>
</evidence>
<dbReference type="InParanoid" id="A0A0R0K7C7"/>
<reference evidence="2" key="2">
    <citation type="submission" date="2018-02" db="UniProtKB">
        <authorList>
            <consortium name="EnsemblPlants"/>
        </authorList>
    </citation>
    <scope>IDENTIFICATION</scope>
    <source>
        <strain evidence="2">Williams 82</strain>
    </source>
</reference>
<reference evidence="1 2" key="1">
    <citation type="journal article" date="2010" name="Nature">
        <title>Genome sequence of the palaeopolyploid soybean.</title>
        <authorList>
            <person name="Schmutz J."/>
            <person name="Cannon S.B."/>
            <person name="Schlueter J."/>
            <person name="Ma J."/>
            <person name="Mitros T."/>
            <person name="Nelson W."/>
            <person name="Hyten D.L."/>
            <person name="Song Q."/>
            <person name="Thelen J.J."/>
            <person name="Cheng J."/>
            <person name="Xu D."/>
            <person name="Hellsten U."/>
            <person name="May G.D."/>
            <person name="Yu Y."/>
            <person name="Sakurai T."/>
            <person name="Umezawa T."/>
            <person name="Bhattacharyya M.K."/>
            <person name="Sandhu D."/>
            <person name="Valliyodan B."/>
            <person name="Lindquist E."/>
            <person name="Peto M."/>
            <person name="Grant D."/>
            <person name="Shu S."/>
            <person name="Goodstein D."/>
            <person name="Barry K."/>
            <person name="Futrell-Griggs M."/>
            <person name="Abernathy B."/>
            <person name="Du J."/>
            <person name="Tian Z."/>
            <person name="Zhu L."/>
            <person name="Gill N."/>
            <person name="Joshi T."/>
            <person name="Libault M."/>
            <person name="Sethuraman A."/>
            <person name="Zhang X.-C."/>
            <person name="Shinozaki K."/>
            <person name="Nguyen H.T."/>
            <person name="Wing R.A."/>
            <person name="Cregan P."/>
            <person name="Specht J."/>
            <person name="Grimwood J."/>
            <person name="Rokhsar D."/>
            <person name="Stacey G."/>
            <person name="Shoemaker R.C."/>
            <person name="Jackson S.A."/>
        </authorList>
    </citation>
    <scope>NUCLEOTIDE SEQUENCE</scope>
    <source>
        <strain evidence="2">cv. Williams 82</strain>
        <tissue evidence="1">Callus</tissue>
    </source>
</reference>
<name>A0A0R0K7C7_SOYBN</name>